<comment type="caution">
    <text evidence="1">The sequence shown here is derived from an EMBL/GenBank/DDBJ whole genome shotgun (WGS) entry which is preliminary data.</text>
</comment>
<proteinExistence type="predicted"/>
<evidence type="ECO:0000313" key="1">
    <source>
        <dbReference type="EMBL" id="MDF0750308.1"/>
    </source>
</evidence>
<name>A0ABT5Y9G5_9GAMM</name>
<keyword evidence="2" id="KW-1185">Reference proteome</keyword>
<sequence>MKAPTQEQLNDPEWWDENAPISDAQTIYLIWNDAERTTLSRITWARRGEGIITGQDQHLDYYLRPTKALACRTCGESPCGHYNECPPGKSKAERLAQHIAERDAFLAEDEVTEWADGLPPVGTECEAYVRLTGHSEGWCEVEVLKVCEEKKSAAVMLPMMSLQWATEFRPIRTKEQREREKVVAKAMEMTCGKDDGRNTLQRSVIRQCMEELYDAGLLRKGE</sequence>
<dbReference type="EMBL" id="JANCMW010000004">
    <property type="protein sequence ID" value="MDF0750308.1"/>
    <property type="molecule type" value="Genomic_DNA"/>
</dbReference>
<organism evidence="1 2">
    <name type="scientific">Marinobacter iranensis</name>
    <dbReference type="NCBI Taxonomy" id="2962607"/>
    <lineage>
        <taxon>Bacteria</taxon>
        <taxon>Pseudomonadati</taxon>
        <taxon>Pseudomonadota</taxon>
        <taxon>Gammaproteobacteria</taxon>
        <taxon>Pseudomonadales</taxon>
        <taxon>Marinobacteraceae</taxon>
        <taxon>Marinobacter</taxon>
    </lineage>
</organism>
<reference evidence="1" key="1">
    <citation type="submission" date="2022-07" db="EMBL/GenBank/DDBJ databases">
        <title>Marinobacter iranensis a new bacterium isolate from a hipersaline lake in Iran.</title>
        <authorList>
            <person name="Mohammad A.M.A."/>
            <person name="Cristina S.-P."/>
            <person name="Antonio V."/>
        </authorList>
    </citation>
    <scope>NUCLEOTIDE SEQUENCE</scope>
    <source>
        <strain evidence="1">71-i</strain>
    </source>
</reference>
<dbReference type="Proteomes" id="UP001143391">
    <property type="component" value="Unassembled WGS sequence"/>
</dbReference>
<accession>A0ABT5Y9G5</accession>
<dbReference type="RefSeq" id="WP_275705840.1">
    <property type="nucleotide sequence ID" value="NZ_JANCMW010000004.1"/>
</dbReference>
<evidence type="ECO:0000313" key="2">
    <source>
        <dbReference type="Proteomes" id="UP001143391"/>
    </source>
</evidence>
<protein>
    <submittedName>
        <fullName evidence="1">Uncharacterized protein</fullName>
    </submittedName>
</protein>
<gene>
    <name evidence="1" type="ORF">NLU14_08700</name>
</gene>